<evidence type="ECO:0000313" key="1">
    <source>
        <dbReference type="EMBL" id="AGM11226.1"/>
    </source>
</evidence>
<name>R4TG70_9CAUD</name>
<sequence>MEAHNLTEADLRTALESVLPHYGRYDMVPEDHARVVDDRTVMAEASLDLAMSFSQALSEALPEAYYVEAGGMGKFNVVEA</sequence>
<keyword evidence="2" id="KW-1185">Reference proteome</keyword>
<dbReference type="RefSeq" id="YP_008060370.1">
    <property type="nucleotide sequence ID" value="NC_021340.1"/>
</dbReference>
<dbReference type="Proteomes" id="UP000203112">
    <property type="component" value="Segment"/>
</dbReference>
<proteinExistence type="predicted"/>
<dbReference type="KEGG" id="vg:16194300"/>
<gene>
    <name evidence="1" type="primary">61</name>
    <name evidence="1" type="ORF">HHTV2_61</name>
</gene>
<protein>
    <submittedName>
        <fullName evidence="1">Uncharacterized protein</fullName>
    </submittedName>
</protein>
<organism evidence="1 2">
    <name type="scientific">Haloarcula hispanica tailed virus 2</name>
    <dbReference type="NCBI Taxonomy" id="1273751"/>
    <lineage>
        <taxon>Viruses</taxon>
        <taxon>Duplodnaviria</taxon>
        <taxon>Heunggongvirae</taxon>
        <taxon>Uroviricota</taxon>
        <taxon>Caudoviricetes</taxon>
        <taxon>Saparoviridae</taxon>
        <taxon>Halohivirus</taxon>
        <taxon>Halohivirus suolae</taxon>
        <taxon>Halohivirus HHTV2</taxon>
    </lineage>
</organism>
<reference evidence="1 2" key="1">
    <citation type="submission" date="2012-12" db="EMBL/GenBank/DDBJ databases">
        <authorList>
            <person name="Sencilo A."/>
            <person name="Jacobs-Sera D."/>
            <person name="Russell D.A."/>
            <person name="Ko C."/>
            <person name="Atanasova N."/>
            <person name="Osterlund E."/>
            <person name="Oksanen H.M."/>
            <person name="Bamford D.H."/>
            <person name="Hatfull G.F."/>
            <person name="Roine E."/>
            <person name="Hendrix R.W."/>
        </authorList>
    </citation>
    <scope>NUCLEOTIDE SEQUENCE [LARGE SCALE GENOMIC DNA]</scope>
</reference>
<dbReference type="GeneID" id="16194300"/>
<accession>R4TG70</accession>
<dbReference type="EMBL" id="KC292024">
    <property type="protein sequence ID" value="AGM11226.1"/>
    <property type="molecule type" value="Genomic_DNA"/>
</dbReference>
<evidence type="ECO:0000313" key="2">
    <source>
        <dbReference type="Proteomes" id="UP000203112"/>
    </source>
</evidence>